<dbReference type="EMBL" id="JAUOPB010000014">
    <property type="protein sequence ID" value="MDO6424379.1"/>
    <property type="molecule type" value="Genomic_DNA"/>
</dbReference>
<gene>
    <name evidence="1 4" type="primary">sfsA</name>
    <name evidence="4" type="ORF">Q4521_17975</name>
</gene>
<dbReference type="Gene3D" id="3.40.1350.60">
    <property type="match status" value="1"/>
</dbReference>
<evidence type="ECO:0000313" key="5">
    <source>
        <dbReference type="Proteomes" id="UP001169760"/>
    </source>
</evidence>
<reference evidence="4" key="1">
    <citation type="submission" date="2023-07" db="EMBL/GenBank/DDBJ databases">
        <title>Genome content predicts the carbon catabolic preferences of heterotrophic bacteria.</title>
        <authorList>
            <person name="Gralka M."/>
        </authorList>
    </citation>
    <scope>NUCLEOTIDE SEQUENCE</scope>
    <source>
        <strain evidence="4">I3M17_2</strain>
    </source>
</reference>
<dbReference type="NCBIfam" id="TIGR00230">
    <property type="entry name" value="sfsA"/>
    <property type="match status" value="1"/>
</dbReference>
<evidence type="ECO:0000313" key="4">
    <source>
        <dbReference type="EMBL" id="MDO6424379.1"/>
    </source>
</evidence>
<evidence type="ECO:0000259" key="3">
    <source>
        <dbReference type="Pfam" id="PF17746"/>
    </source>
</evidence>
<protein>
    <recommendedName>
        <fullName evidence="1">Sugar fermentation stimulation protein homolog</fullName>
    </recommendedName>
</protein>
<accession>A0AAW7XA64</accession>
<dbReference type="InterPro" id="IPR041465">
    <property type="entry name" value="SfsA_N"/>
</dbReference>
<sequence length="233" mass="25635">MKFEYPLIPATLLRRYKRFLADVELSDGSTITVHCPNTGSMRNCIVENSPCWLLDSANPKRKYRYSLERVTTPTGAVAGINSASANGLVIAAIENGVIGELQGYDELAKEQRYGDEKSRIDILLSKPEEQCYIEVKSVTLEEGKGEGFFPDAVSTRGQKHLRELMAMRSQGHRAVLFFCVQHSGIKKVAAAEHIDPAYAALFKQAVNEGVEVIAYGVDLGLEGSVITKKLNVV</sequence>
<evidence type="ECO:0000256" key="1">
    <source>
        <dbReference type="HAMAP-Rule" id="MF_00095"/>
    </source>
</evidence>
<dbReference type="FunFam" id="3.40.1350.60:FF:000001">
    <property type="entry name" value="Sugar fermentation stimulation protein A"/>
    <property type="match status" value="1"/>
</dbReference>
<organism evidence="4 5">
    <name type="scientific">Saccharophagus degradans</name>
    <dbReference type="NCBI Taxonomy" id="86304"/>
    <lineage>
        <taxon>Bacteria</taxon>
        <taxon>Pseudomonadati</taxon>
        <taxon>Pseudomonadota</taxon>
        <taxon>Gammaproteobacteria</taxon>
        <taxon>Cellvibrionales</taxon>
        <taxon>Cellvibrionaceae</taxon>
        <taxon>Saccharophagus</taxon>
    </lineage>
</organism>
<dbReference type="Pfam" id="PF17746">
    <property type="entry name" value="SfsA_N"/>
    <property type="match status" value="1"/>
</dbReference>
<dbReference type="GO" id="GO:0003677">
    <property type="term" value="F:DNA binding"/>
    <property type="evidence" value="ECO:0007669"/>
    <property type="project" value="InterPro"/>
</dbReference>
<evidence type="ECO:0000259" key="2">
    <source>
        <dbReference type="Pfam" id="PF03749"/>
    </source>
</evidence>
<proteinExistence type="inferred from homology"/>
<comment type="similarity">
    <text evidence="1">Belongs to the SfsA family.</text>
</comment>
<dbReference type="RefSeq" id="WP_303493720.1">
    <property type="nucleotide sequence ID" value="NZ_JAUOPB010000014.1"/>
</dbReference>
<feature type="domain" description="Sugar fermentation stimulation protein C-terminal" evidence="2">
    <location>
        <begin position="85"/>
        <end position="220"/>
    </location>
</feature>
<dbReference type="AlphaFoldDB" id="A0AAW7XA64"/>
<dbReference type="Pfam" id="PF03749">
    <property type="entry name" value="SfsA"/>
    <property type="match status" value="1"/>
</dbReference>
<dbReference type="PANTHER" id="PTHR30545">
    <property type="entry name" value="SUGAR FERMENTATION STIMULATION PROTEIN A"/>
    <property type="match status" value="1"/>
</dbReference>
<dbReference type="CDD" id="cd22359">
    <property type="entry name" value="SfsA-like_bacterial"/>
    <property type="match status" value="1"/>
</dbReference>
<comment type="caution">
    <text evidence="4">The sequence shown here is derived from an EMBL/GenBank/DDBJ whole genome shotgun (WGS) entry which is preliminary data.</text>
</comment>
<feature type="domain" description="SfsA N-terminal OB" evidence="3">
    <location>
        <begin position="13"/>
        <end position="76"/>
    </location>
</feature>
<dbReference type="HAMAP" id="MF_00095">
    <property type="entry name" value="SfsA"/>
    <property type="match status" value="1"/>
</dbReference>
<dbReference type="PANTHER" id="PTHR30545:SF2">
    <property type="entry name" value="SUGAR FERMENTATION STIMULATION PROTEIN A"/>
    <property type="match status" value="1"/>
</dbReference>
<dbReference type="Gene3D" id="2.40.50.580">
    <property type="match status" value="1"/>
</dbReference>
<dbReference type="Proteomes" id="UP001169760">
    <property type="component" value="Unassembled WGS sequence"/>
</dbReference>
<dbReference type="InterPro" id="IPR005224">
    <property type="entry name" value="SfsA"/>
</dbReference>
<dbReference type="InterPro" id="IPR040452">
    <property type="entry name" value="SfsA_C"/>
</dbReference>
<name>A0AAW7XA64_9GAMM</name>